<comment type="caution">
    <text evidence="4">The sequence shown here is derived from an EMBL/GenBank/DDBJ whole genome shotgun (WGS) entry which is preliminary data.</text>
</comment>
<comment type="subcellular location">
    <subcellularLocation>
        <location evidence="1">Membrane</location>
    </subcellularLocation>
</comment>
<dbReference type="InterPro" id="IPR000184">
    <property type="entry name" value="Bac_surfAg_D15"/>
</dbReference>
<evidence type="ECO:0000313" key="4">
    <source>
        <dbReference type="EMBL" id="MVN89628.1"/>
    </source>
</evidence>
<dbReference type="AlphaFoldDB" id="A0A6I4I676"/>
<dbReference type="Proteomes" id="UP000434850">
    <property type="component" value="Unassembled WGS sequence"/>
</dbReference>
<keyword evidence="2" id="KW-0472">Membrane</keyword>
<evidence type="ECO:0000313" key="5">
    <source>
        <dbReference type="Proteomes" id="UP000434850"/>
    </source>
</evidence>
<gene>
    <name evidence="4" type="ORF">GO816_00665</name>
</gene>
<dbReference type="GO" id="GO:0019867">
    <property type="term" value="C:outer membrane"/>
    <property type="evidence" value="ECO:0007669"/>
    <property type="project" value="InterPro"/>
</dbReference>
<dbReference type="Gene3D" id="2.40.160.50">
    <property type="entry name" value="membrane protein fhac: a member of the omp85/tpsb transporter family"/>
    <property type="match status" value="1"/>
</dbReference>
<accession>A0A6I4I676</accession>
<evidence type="ECO:0000259" key="3">
    <source>
        <dbReference type="Pfam" id="PF01103"/>
    </source>
</evidence>
<proteinExistence type="predicted"/>
<dbReference type="EMBL" id="WQLA01000001">
    <property type="protein sequence ID" value="MVN89628.1"/>
    <property type="molecule type" value="Genomic_DNA"/>
</dbReference>
<evidence type="ECO:0000256" key="2">
    <source>
        <dbReference type="ARBA" id="ARBA00023136"/>
    </source>
</evidence>
<keyword evidence="5" id="KW-1185">Reference proteome</keyword>
<organism evidence="4 5">
    <name type="scientific">Mucilaginibacter aquatilis</name>
    <dbReference type="NCBI Taxonomy" id="1517760"/>
    <lineage>
        <taxon>Bacteria</taxon>
        <taxon>Pseudomonadati</taxon>
        <taxon>Bacteroidota</taxon>
        <taxon>Sphingobacteriia</taxon>
        <taxon>Sphingobacteriales</taxon>
        <taxon>Sphingobacteriaceae</taxon>
        <taxon>Mucilaginibacter</taxon>
    </lineage>
</organism>
<dbReference type="Pfam" id="PF01103">
    <property type="entry name" value="Omp85"/>
    <property type="match status" value="1"/>
</dbReference>
<sequence length="771" mass="88713">MSGCSLTRGLKENEYLVRKIKVDSVDQEFSDASLLYVDRLQQPNSWFNLQLYYLFNKKGNKDIGEPPAILDSALIEFSRLQIEKFLRNKGYLKASVASAIKTQKKKAFITFTAKQGPMFRIRNVQDSIADPNVQVLYRINRRRFSHVQPGGRFDTDSLAYDRDAFYQVMKQNGYYDFYRQYMNYNYDSTFNSSVVDVKVLIDNPAGKKNHPIYKINNTLITIATSTGRTTGNADTLRVDSQFTFVDYSRRFKPNAVLRYVFQHKGDIYNIDQQTLTTSRLSELNVFRNVPNPIYTKTPDSVNHLLNSRIDIIPLKRMSDRIEAEYLHSGPAFFDFWSGSGYGFNIGNTFSNRNLFKQAEILQIKLNYSVLFAGNTTTLPGAIQNQDFKIGANLVYPRIISPFNLPSLGKYGVPHTTFASSFQLFYQNGLVKRRSFINSLTYDWMETSRKQHSLTPISIEFSNGTIDPTARDILLSQNRYSYVYLIGRTVFTASTQYTYQLNFNKLNSLANFVYFRGTIDLGGNTLALISRVLNTRRDSLGQRTLFGHAFAQYAKADVDLRFYRNLGGNEQQFVFRFNPGLGLPFGNSNQLIFERNFYAGGANDIRAWLPRTLGPGNFNRAIYKDNNIRDRLKYLDQFGEIKIIGNMEYRYKIANDFFGTKLKGATFIDFGNVWRLDETVENPGGQFKFNNLFNSTAVGIGTGLRFDLTFFVFRLDAAFKFKDPQFTGADQYVLIKHFSNLFKQGDFKKTYKATNNEDYRFMQLNFGIGLPF</sequence>
<feature type="domain" description="Bacterial surface antigen (D15)" evidence="3">
    <location>
        <begin position="550"/>
        <end position="727"/>
    </location>
</feature>
<protein>
    <submittedName>
        <fullName evidence="4">BamA/TamA family outer membrane protein</fullName>
    </submittedName>
</protein>
<name>A0A6I4I676_9SPHI</name>
<evidence type="ECO:0000256" key="1">
    <source>
        <dbReference type="ARBA" id="ARBA00004370"/>
    </source>
</evidence>
<reference evidence="4 5" key="1">
    <citation type="submission" date="2019-12" db="EMBL/GenBank/DDBJ databases">
        <title>Mucilaginibacter sp. HME9299 genome sequencing and assembly.</title>
        <authorList>
            <person name="Kang H."/>
            <person name="Kim H."/>
            <person name="Joh K."/>
        </authorList>
    </citation>
    <scope>NUCLEOTIDE SEQUENCE [LARGE SCALE GENOMIC DNA]</scope>
    <source>
        <strain evidence="4 5">HME9299</strain>
    </source>
</reference>